<dbReference type="EMBL" id="FXTX01000004">
    <property type="protein sequence ID" value="SMP06426.1"/>
    <property type="molecule type" value="Genomic_DNA"/>
</dbReference>
<keyword evidence="9" id="KW-1185">Reference proteome</keyword>
<evidence type="ECO:0000256" key="5">
    <source>
        <dbReference type="PIRSR" id="PIRSR601501-1"/>
    </source>
</evidence>
<feature type="binding site" evidence="5">
    <location>
        <position position="210"/>
    </location>
    <ligand>
        <name>Mg(2+)</name>
        <dbReference type="ChEBI" id="CHEBI:18420"/>
    </ligand>
</feature>
<dbReference type="GO" id="GO:0048038">
    <property type="term" value="F:quinone binding"/>
    <property type="evidence" value="ECO:0007669"/>
    <property type="project" value="InterPro"/>
</dbReference>
<dbReference type="SUPFAM" id="SSF56762">
    <property type="entry name" value="HydB/Nqo4-like"/>
    <property type="match status" value="1"/>
</dbReference>
<feature type="domain" description="NADH-quinone oxidoreductase subunit D" evidence="7">
    <location>
        <begin position="460"/>
        <end position="521"/>
    </location>
</feature>
<gene>
    <name evidence="8" type="ORF">SAMN06264868_10452</name>
</gene>
<dbReference type="GO" id="GO:0016651">
    <property type="term" value="F:oxidoreductase activity, acting on NAD(P)H"/>
    <property type="evidence" value="ECO:0007669"/>
    <property type="project" value="InterPro"/>
</dbReference>
<dbReference type="PANTHER" id="PTHR43485:SF1">
    <property type="entry name" value="FORMATE HYDROGENLYASE SUBUNIT 5-RELATED"/>
    <property type="match status" value="1"/>
</dbReference>
<dbReference type="Pfam" id="PF00329">
    <property type="entry name" value="Complex1_30kDa"/>
    <property type="match status" value="1"/>
</dbReference>
<dbReference type="InterPro" id="IPR052197">
    <property type="entry name" value="ComplexI_49kDa-like"/>
</dbReference>
<organism evidence="8 9">
    <name type="scientific">Venenivibrio stagnispumantis</name>
    <dbReference type="NCBI Taxonomy" id="407998"/>
    <lineage>
        <taxon>Bacteria</taxon>
        <taxon>Pseudomonadati</taxon>
        <taxon>Aquificota</taxon>
        <taxon>Aquificia</taxon>
        <taxon>Aquificales</taxon>
        <taxon>Hydrogenothermaceae</taxon>
        <taxon>Venenivibrio</taxon>
    </lineage>
</organism>
<dbReference type="SUPFAM" id="SSF143243">
    <property type="entry name" value="Nqo5-like"/>
    <property type="match status" value="1"/>
</dbReference>
<accession>A0AA46ADN6</accession>
<dbReference type="InterPro" id="IPR037232">
    <property type="entry name" value="NADH_quin_OxRdtase_su_C/D-like"/>
</dbReference>
<feature type="domain" description="NADH-quinone oxidoreductase subunit D" evidence="7">
    <location>
        <begin position="287"/>
        <end position="452"/>
    </location>
</feature>
<evidence type="ECO:0000259" key="6">
    <source>
        <dbReference type="Pfam" id="PF00329"/>
    </source>
</evidence>
<dbReference type="InterPro" id="IPR001268">
    <property type="entry name" value="NADH_UbQ_OxRdtase_30kDa_su"/>
</dbReference>
<dbReference type="PROSITE" id="PS00542">
    <property type="entry name" value="COMPLEX1_30K"/>
    <property type="match status" value="1"/>
</dbReference>
<keyword evidence="5" id="KW-0460">Magnesium</keyword>
<evidence type="ECO:0000256" key="2">
    <source>
        <dbReference type="ARBA" id="ARBA00022448"/>
    </source>
</evidence>
<dbReference type="GO" id="GO:0051287">
    <property type="term" value="F:NAD binding"/>
    <property type="evidence" value="ECO:0007669"/>
    <property type="project" value="InterPro"/>
</dbReference>
<dbReference type="InterPro" id="IPR029014">
    <property type="entry name" value="NiFe-Hase_large"/>
</dbReference>
<evidence type="ECO:0000313" key="9">
    <source>
        <dbReference type="Proteomes" id="UP001157947"/>
    </source>
</evidence>
<evidence type="ECO:0000256" key="4">
    <source>
        <dbReference type="ARBA" id="ARBA00023027"/>
    </source>
</evidence>
<proteinExistence type="predicted"/>
<comment type="caution">
    <text evidence="8">The sequence shown here is derived from an EMBL/GenBank/DDBJ whole genome shotgun (WGS) entry which is preliminary data.</text>
</comment>
<dbReference type="AlphaFoldDB" id="A0AA46ADN6"/>
<keyword evidence="5" id="KW-0479">Metal-binding</keyword>
<dbReference type="GO" id="GO:0008137">
    <property type="term" value="F:NADH dehydrogenase (ubiquinone) activity"/>
    <property type="evidence" value="ECO:0007669"/>
    <property type="project" value="InterPro"/>
</dbReference>
<dbReference type="InterPro" id="IPR001501">
    <property type="entry name" value="Ni-dep_hyd_lsu"/>
</dbReference>
<reference evidence="8" key="1">
    <citation type="submission" date="2017-05" db="EMBL/GenBank/DDBJ databases">
        <authorList>
            <person name="Varghese N."/>
            <person name="Submissions S."/>
        </authorList>
    </citation>
    <scope>NUCLEOTIDE SEQUENCE</scope>
    <source>
        <strain evidence="8">DSM 18763</strain>
    </source>
</reference>
<evidence type="ECO:0000313" key="8">
    <source>
        <dbReference type="EMBL" id="SMP06426.1"/>
    </source>
</evidence>
<dbReference type="GO" id="GO:0016151">
    <property type="term" value="F:nickel cation binding"/>
    <property type="evidence" value="ECO:0007669"/>
    <property type="project" value="InterPro"/>
</dbReference>
<keyword evidence="2" id="KW-0813">Transport</keyword>
<dbReference type="InterPro" id="IPR001135">
    <property type="entry name" value="NADH_Q_OxRdtase_suD"/>
</dbReference>
<dbReference type="Gene3D" id="1.10.645.10">
    <property type="entry name" value="Cytochrome-c3 Hydrogenase, chain B"/>
    <property type="match status" value="1"/>
</dbReference>
<comment type="subcellular location">
    <subcellularLocation>
        <location evidence="1">Cell membrane</location>
        <topology evidence="1">Peripheral membrane protein</topology>
    </subcellularLocation>
</comment>
<dbReference type="RefSeq" id="WP_265134495.1">
    <property type="nucleotide sequence ID" value="NZ_FXTX01000004.1"/>
</dbReference>
<evidence type="ECO:0000256" key="1">
    <source>
        <dbReference type="ARBA" id="ARBA00004202"/>
    </source>
</evidence>
<feature type="domain" description="NADH:ubiquinone oxidoreductase 30kDa subunit" evidence="6">
    <location>
        <begin position="40"/>
        <end position="148"/>
    </location>
</feature>
<dbReference type="GO" id="GO:0005886">
    <property type="term" value="C:plasma membrane"/>
    <property type="evidence" value="ECO:0007669"/>
    <property type="project" value="UniProtKB-SubCell"/>
</dbReference>
<dbReference type="Pfam" id="PF00346">
    <property type="entry name" value="Complex1_49kDa"/>
    <property type="match status" value="2"/>
</dbReference>
<keyword evidence="4" id="KW-0520">NAD</keyword>
<dbReference type="InterPro" id="IPR020396">
    <property type="entry name" value="NADH_UbQ_OxRdtase_CS"/>
</dbReference>
<dbReference type="Pfam" id="PF00374">
    <property type="entry name" value="NiFeSe_Hases"/>
    <property type="match status" value="1"/>
</dbReference>
<dbReference type="PANTHER" id="PTHR43485">
    <property type="entry name" value="HYDROGENASE-4 COMPONENT G"/>
    <property type="match status" value="1"/>
</dbReference>
<evidence type="ECO:0000256" key="3">
    <source>
        <dbReference type="ARBA" id="ARBA00023002"/>
    </source>
</evidence>
<dbReference type="Proteomes" id="UP001157947">
    <property type="component" value="Unassembled WGS sequence"/>
</dbReference>
<feature type="binding site" evidence="5">
    <location>
        <position position="486"/>
    </location>
    <ligand>
        <name>Mg(2+)</name>
        <dbReference type="ChEBI" id="CHEBI:18420"/>
    </ligand>
</feature>
<name>A0AA46ADN6_9AQUI</name>
<sequence length="525" mass="60751">MSIEEVKELLAPVLDKITDFSLNSENEVVIHLIDFNLALVSQYLFKDLDCEVATVVATDDREKEGCFTIRYVYSYHKKNVFFIIEIKVKERFNSLANIIPALNWYEREINDMFGITPLNHPDLRPLILFPENFPQNVHPLRKDFPYNTKLEFKKYGKYEYKEVKGEGVFNILVGPIHAGIIEPGHFRFSLAGEHILQLEIRLFFKHRGIEKLAEGKKPEELLNFTDKISGDHSFAHTLAYIQAIEKLSDTKIPERAKYLRVLFAELERLMCNINDFGWLFQDVAYTFGAMNMFALKEDIMRLNKRLSGSRFNKGVLSFGGVNVDLNDEKIKDIIETVDKVYIKYEEFKKILFSSASILDRLETTGRIRYETIKDLSAVGYTARASGLYSDIRKEHPYLIYDRLTFESKIFEEGDVLARLKCRLSDIEDSISIIKQVLADLPEGDIKTNLNEIKKNSWTLGYAESQRGNIIHFVKIDEEGKIERWKIRDPSFNNWQTIQFAVLGDIVADFPIVNKSLNLSYAGNDL</sequence>
<evidence type="ECO:0000259" key="7">
    <source>
        <dbReference type="Pfam" id="PF00346"/>
    </source>
</evidence>
<dbReference type="Gene3D" id="3.30.460.80">
    <property type="entry name" value="NADH:ubiquinone oxidoreductase, 30kDa subunit"/>
    <property type="match status" value="1"/>
</dbReference>
<keyword evidence="3" id="KW-0560">Oxidoreductase</keyword>
<protein>
    <submittedName>
        <fullName evidence="8">Ni,Fe-hydrogenase III large subunit</fullName>
    </submittedName>
</protein>